<dbReference type="PROSITE" id="PS50018">
    <property type="entry name" value="RAS_GTPASE_ACTIV_2"/>
    <property type="match status" value="1"/>
</dbReference>
<dbReference type="Pfam" id="PF00168">
    <property type="entry name" value="C2"/>
    <property type="match status" value="1"/>
</dbReference>
<dbReference type="PROSITE" id="PS50004">
    <property type="entry name" value="C2"/>
    <property type="match status" value="1"/>
</dbReference>
<dbReference type="Gene3D" id="1.10.506.10">
    <property type="entry name" value="GTPase Activation - p120gap, domain 1"/>
    <property type="match status" value="2"/>
</dbReference>
<dbReference type="InterPro" id="IPR039360">
    <property type="entry name" value="Ras_GTPase"/>
</dbReference>
<comment type="caution">
    <text evidence="7">The sequence shown here is derived from an EMBL/GenBank/DDBJ whole genome shotgun (WGS) entry which is preliminary data.</text>
</comment>
<feature type="region of interest" description="Disordered" evidence="4">
    <location>
        <begin position="758"/>
        <end position="789"/>
    </location>
</feature>
<dbReference type="InterPro" id="IPR035892">
    <property type="entry name" value="C2_domain_sf"/>
</dbReference>
<feature type="compositionally biased region" description="Polar residues" evidence="4">
    <location>
        <begin position="1043"/>
        <end position="1053"/>
    </location>
</feature>
<evidence type="ECO:0000256" key="3">
    <source>
        <dbReference type="SAM" id="Coils"/>
    </source>
</evidence>
<feature type="region of interest" description="Disordered" evidence="4">
    <location>
        <begin position="820"/>
        <end position="871"/>
    </location>
</feature>
<dbReference type="PANTHER" id="PTHR10194:SF60">
    <property type="entry name" value="RAS GTPASE-ACTIVATING PROTEIN RASKOL"/>
    <property type="match status" value="1"/>
</dbReference>
<dbReference type="CDD" id="cd05136">
    <property type="entry name" value="RasGAP_DAB2IP"/>
    <property type="match status" value="1"/>
</dbReference>
<feature type="compositionally biased region" description="Low complexity" evidence="4">
    <location>
        <begin position="952"/>
        <end position="967"/>
    </location>
</feature>
<dbReference type="SMART" id="SM00323">
    <property type="entry name" value="RasGAP"/>
    <property type="match status" value="1"/>
</dbReference>
<gene>
    <name evidence="7" type="ORF">BV898_09396</name>
</gene>
<proteinExistence type="predicted"/>
<evidence type="ECO:0000256" key="1">
    <source>
        <dbReference type="ARBA" id="ARBA00022468"/>
    </source>
</evidence>
<feature type="compositionally biased region" description="Polar residues" evidence="4">
    <location>
        <begin position="1025"/>
        <end position="1035"/>
    </location>
</feature>
<feature type="compositionally biased region" description="Basic and acidic residues" evidence="4">
    <location>
        <begin position="857"/>
        <end position="866"/>
    </location>
</feature>
<dbReference type="InterPro" id="IPR001936">
    <property type="entry name" value="RasGAP_dom"/>
</dbReference>
<feature type="compositionally biased region" description="Polar residues" evidence="4">
    <location>
        <begin position="43"/>
        <end position="67"/>
    </location>
</feature>
<feature type="region of interest" description="Disordered" evidence="4">
    <location>
        <begin position="43"/>
        <end position="87"/>
    </location>
</feature>
<sequence>MQAHKRHRVFSKSTSSINALCVPLLGPGIECDDDSNYDRLSASGTLKSLQRRNSPSVSRLEQQHTCGSMQPPEPQQHHHSSSQHLSASSRIASFFAKRSFRAPNNPLKRTKSVTKLDQRKSLNGNCCNGNGLAAAAAAAADPASDLMESAPKKSFLGLHAPHLQASRITRSHESIVAACRAGNGNATDSNNNNNNRIMSDGSVPVPMQYVGVDNEWKYYDFLRSEEKENAGPGAPRCSKMFENAAPAAAAPLRRTDHVLKIWLQEAKGLPSKKRYYCEVYLDQNLYARTSAKTKQDLCFWGEQFEFTKLPVIQTLEVHLYREADSKKRKKDKNQLIGKVVAPISAVSGGAVTERWYPVILERNSGVKSDDAAIRIKARHQIIHVLPLEKYHDLVDYTKLNYSQLCRFLEPRIGIKAKEELATTLVHIMHKLGLSSVFLVDIVMDELNVLDDCHLTFRGNSMATKSMEAYLKLAGGRYLHEALGDLIRALMEAEEDCEVDPGKLGPEVSLQKQQETLMMIVEMTWNKIMNSARYFPAEMREVFQTLRERLTAAGRGELADTLISGCIFLRFLCPAILSPSLFGLIQEYPSQKIARNLTLIAKTVQTLANAAKFNGKESYMEFMNTFVERELPSMRNFLNQISSPMPMNLSGAECNDDHVDLGRELSSLHTLLRESLLQSNMMPQHRATLQPLPDILDGLSVQLAMSMRAAPPPSESIYQTTYLSREVQEQLLARLQNMHSNCKDCQQCAVVQQQQHQSTTFHHTGARQGRPSSGSLPNNNYLLGSSQRPARNLQTNDDYVLFSAIDDDNHHRGSVHSIPASSMMQHHQHHHHRDAKSNSSSPHGSLRLPGEQQQQQQQRHDTNEKARKSPVKLAINGDYVDLIRLGREDHGSLTSISQLSSGYQSSSLQANNQPTSQSCSPVEISTDNVSPNNTGSYGNHPSNRQPSHHSSRTRLSSSSDSAASSMSTPPRDRRNYSAVAPRTNPHYSQNGNAAAAGAPGSNATPPSPKLGTRAFGDTEKRKLKNKQQLSRRTSSPLADRVPVQPTTALSQEDSSGNDRETKQYELEIDQLRGQLAYLQVKLQEAERKLCDQEQTTEKVILDWKCQIEAGEERVKKEQIEKDLQMKSIVVRLITVEEDLRREQAELLGMMRAKQKVIESQEKKIDNLNVANQRLVATLAQLKENSPMRTRNGSVTGRTSPYPAVNNGNRDSRILEHPMDGLSFLNLPESKELRTQTYGT</sequence>
<dbReference type="AlphaFoldDB" id="A0A1W0WMI2"/>
<dbReference type="PROSITE" id="PS00509">
    <property type="entry name" value="RAS_GTPASE_ACTIV_1"/>
    <property type="match status" value="1"/>
</dbReference>
<dbReference type="InterPro" id="IPR021887">
    <property type="entry name" value="DAB2P_C"/>
</dbReference>
<dbReference type="Pfam" id="PF00616">
    <property type="entry name" value="RasGAP"/>
    <property type="match status" value="1"/>
</dbReference>
<dbReference type="OrthoDB" id="5572587at2759"/>
<name>A0A1W0WMI2_HYPEX</name>
<evidence type="ECO:0000256" key="2">
    <source>
        <dbReference type="ARBA" id="ARBA00022553"/>
    </source>
</evidence>
<reference evidence="8" key="1">
    <citation type="submission" date="2017-01" db="EMBL/GenBank/DDBJ databases">
        <title>Comparative genomics of anhydrobiosis in the tardigrade Hypsibius dujardini.</title>
        <authorList>
            <person name="Yoshida Y."/>
            <person name="Koutsovoulos G."/>
            <person name="Laetsch D."/>
            <person name="Stevens L."/>
            <person name="Kumar S."/>
            <person name="Horikawa D."/>
            <person name="Ishino K."/>
            <person name="Komine S."/>
            <person name="Tomita M."/>
            <person name="Blaxter M."/>
            <person name="Arakawa K."/>
        </authorList>
    </citation>
    <scope>NUCLEOTIDE SEQUENCE [LARGE SCALE GENOMIC DNA]</scope>
    <source>
        <strain evidence="8">Z151</strain>
    </source>
</reference>
<dbReference type="Pfam" id="PF12004">
    <property type="entry name" value="DAB2P_C"/>
    <property type="match status" value="1"/>
</dbReference>
<dbReference type="InterPro" id="IPR000008">
    <property type="entry name" value="C2_dom"/>
</dbReference>
<dbReference type="SUPFAM" id="SSF49562">
    <property type="entry name" value="C2 domain (Calcium/lipid-binding domain, CaLB)"/>
    <property type="match status" value="1"/>
</dbReference>
<keyword evidence="2" id="KW-0597">Phosphoprotein</keyword>
<dbReference type="Proteomes" id="UP000192578">
    <property type="component" value="Unassembled WGS sequence"/>
</dbReference>
<evidence type="ECO:0000256" key="4">
    <source>
        <dbReference type="SAM" id="MobiDB-lite"/>
    </source>
</evidence>
<feature type="coiled-coil region" evidence="3">
    <location>
        <begin position="1149"/>
        <end position="1183"/>
    </location>
</feature>
<protein>
    <submittedName>
        <fullName evidence="7">Disabled-like protein 2-interacting protein</fullName>
    </submittedName>
</protein>
<dbReference type="PANTHER" id="PTHR10194">
    <property type="entry name" value="RAS GTPASE-ACTIVATING PROTEINS"/>
    <property type="match status" value="1"/>
</dbReference>
<evidence type="ECO:0000259" key="6">
    <source>
        <dbReference type="PROSITE" id="PS50018"/>
    </source>
</evidence>
<accession>A0A1W0WMI2</accession>
<evidence type="ECO:0000313" key="8">
    <source>
        <dbReference type="Proteomes" id="UP000192578"/>
    </source>
</evidence>
<keyword evidence="1" id="KW-0343">GTPase activation</keyword>
<organism evidence="7 8">
    <name type="scientific">Hypsibius exemplaris</name>
    <name type="common">Freshwater tardigrade</name>
    <dbReference type="NCBI Taxonomy" id="2072580"/>
    <lineage>
        <taxon>Eukaryota</taxon>
        <taxon>Metazoa</taxon>
        <taxon>Ecdysozoa</taxon>
        <taxon>Tardigrada</taxon>
        <taxon>Eutardigrada</taxon>
        <taxon>Parachela</taxon>
        <taxon>Hypsibioidea</taxon>
        <taxon>Hypsibiidae</taxon>
        <taxon>Hypsibius</taxon>
    </lineage>
</organism>
<dbReference type="Gene3D" id="2.60.40.150">
    <property type="entry name" value="C2 domain"/>
    <property type="match status" value="1"/>
</dbReference>
<feature type="region of interest" description="Disordered" evidence="4">
    <location>
        <begin position="903"/>
        <end position="1059"/>
    </location>
</feature>
<dbReference type="GO" id="GO:0005096">
    <property type="term" value="F:GTPase activator activity"/>
    <property type="evidence" value="ECO:0007669"/>
    <property type="project" value="UniProtKB-KW"/>
</dbReference>
<feature type="region of interest" description="Disordered" evidence="4">
    <location>
        <begin position="1184"/>
        <end position="1213"/>
    </location>
</feature>
<feature type="compositionally biased region" description="Low complexity" evidence="4">
    <location>
        <begin position="987"/>
        <end position="1003"/>
    </location>
</feature>
<dbReference type="InterPro" id="IPR023152">
    <property type="entry name" value="RasGAP_CS"/>
</dbReference>
<dbReference type="InterPro" id="IPR008936">
    <property type="entry name" value="Rho_GTPase_activation_prot"/>
</dbReference>
<feature type="compositionally biased region" description="Polar residues" evidence="4">
    <location>
        <begin position="909"/>
        <end position="944"/>
    </location>
</feature>
<feature type="compositionally biased region" description="Polar residues" evidence="4">
    <location>
        <begin position="769"/>
        <end position="789"/>
    </location>
</feature>
<keyword evidence="8" id="KW-1185">Reference proteome</keyword>
<evidence type="ECO:0000313" key="7">
    <source>
        <dbReference type="EMBL" id="OQV16405.1"/>
    </source>
</evidence>
<dbReference type="EMBL" id="MTYJ01000074">
    <property type="protein sequence ID" value="OQV16405.1"/>
    <property type="molecule type" value="Genomic_DNA"/>
</dbReference>
<feature type="domain" description="C2" evidence="5">
    <location>
        <begin position="231"/>
        <end position="356"/>
    </location>
</feature>
<dbReference type="SUPFAM" id="SSF48350">
    <property type="entry name" value="GTPase activation domain, GAP"/>
    <property type="match status" value="1"/>
</dbReference>
<feature type="domain" description="Ras-GAP" evidence="6">
    <location>
        <begin position="416"/>
        <end position="608"/>
    </location>
</feature>
<feature type="compositionally biased region" description="Polar residues" evidence="4">
    <location>
        <begin position="1184"/>
        <end position="1197"/>
    </location>
</feature>
<keyword evidence="3" id="KW-0175">Coiled coil</keyword>
<dbReference type="CDD" id="cd04013">
    <property type="entry name" value="C2_SynGAP_like"/>
    <property type="match status" value="1"/>
</dbReference>
<dbReference type="SMART" id="SM00239">
    <property type="entry name" value="C2"/>
    <property type="match status" value="1"/>
</dbReference>
<evidence type="ECO:0000259" key="5">
    <source>
        <dbReference type="PROSITE" id="PS50004"/>
    </source>
</evidence>